<keyword evidence="2" id="KW-1185">Reference proteome</keyword>
<organism evidence="1 2">
    <name type="scientific">Romboutsia faecis</name>
    <dbReference type="NCBI Taxonomy" id="2764597"/>
    <lineage>
        <taxon>Bacteria</taxon>
        <taxon>Bacillati</taxon>
        <taxon>Bacillota</taxon>
        <taxon>Clostridia</taxon>
        <taxon>Peptostreptococcales</taxon>
        <taxon>Peptostreptococcaceae</taxon>
        <taxon>Romboutsia</taxon>
    </lineage>
</organism>
<protein>
    <submittedName>
        <fullName evidence="1">DUF1450 domain-containing protein</fullName>
    </submittedName>
</protein>
<sequence length="66" mass="7492">MINLVRACPYCSNVDMDKLEEVVGKEKVQRGCIGQCRAYKKEAVVKVDGLLTIKQSQEELFEELSK</sequence>
<evidence type="ECO:0000313" key="1">
    <source>
        <dbReference type="EMBL" id="MBC5996603.1"/>
    </source>
</evidence>
<gene>
    <name evidence="1" type="ORF">H8923_07510</name>
</gene>
<comment type="caution">
    <text evidence="1">The sequence shown here is derived from an EMBL/GenBank/DDBJ whole genome shotgun (WGS) entry which is preliminary data.</text>
</comment>
<dbReference type="Proteomes" id="UP000609849">
    <property type="component" value="Unassembled WGS sequence"/>
</dbReference>
<dbReference type="EMBL" id="JACRWE010000003">
    <property type="protein sequence ID" value="MBC5996603.1"/>
    <property type="molecule type" value="Genomic_DNA"/>
</dbReference>
<reference evidence="1 2" key="1">
    <citation type="submission" date="2020-08" db="EMBL/GenBank/DDBJ databases">
        <authorList>
            <person name="Liu C."/>
            <person name="Sun Q."/>
        </authorList>
    </citation>
    <scope>NUCLEOTIDE SEQUENCE [LARGE SCALE GENOMIC DNA]</scope>
    <source>
        <strain evidence="1 2">NSJ-18</strain>
    </source>
</reference>
<dbReference type="RefSeq" id="WP_153926153.1">
    <property type="nucleotide sequence ID" value="NZ_JACRWE010000003.1"/>
</dbReference>
<proteinExistence type="predicted"/>
<evidence type="ECO:0000313" key="2">
    <source>
        <dbReference type="Proteomes" id="UP000609849"/>
    </source>
</evidence>
<accession>A0ABR7JNY0</accession>
<name>A0ABR7JNY0_9FIRM</name>